<sequence length="392" mass="42406">MVFRRLWLSAAVLTLVVSLAPSEAASVAASRPSAVDWSVQHDADALRDAGVSGVSVRLETPRGTVTARSGVGDLVSRRPVPEDGYLRLGSITKTFVATVVLQLVDEKRLSLDQTVEQLLPGVVSGAGNDGRTITLRDLLQHTSGLYDYIADVFPDPSARTYFTNRWRTYRPAQLVALAMRHKPAFPPGADWAYSNTNYVLAGMIVEKVTGRSWEQQVHDRILRPLGLRHTDTPGTWPFLPHPHAVNYQQFTRGGTMVDTTIPYRPFDSGADGSMTGTARDANRFFTALTRGRLLKPATLDAMRTTVPVPQDRGHPAGTRDGLGLFSTPLSCGDGYLGHGGSGIGSRVLAAATTDGRRTITVSVHSRPADPHTAARQENVLRGLIDHALCRAA</sequence>
<protein>
    <submittedName>
        <fullName evidence="3">Beta-lactamase family protein</fullName>
    </submittedName>
</protein>
<evidence type="ECO:0000313" key="4">
    <source>
        <dbReference type="Proteomes" id="UP000477722"/>
    </source>
</evidence>
<keyword evidence="4" id="KW-1185">Reference proteome</keyword>
<dbReference type="InterPro" id="IPR050491">
    <property type="entry name" value="AmpC-like"/>
</dbReference>
<gene>
    <name evidence="3" type="ORF">G5C65_32850</name>
</gene>
<dbReference type="InterPro" id="IPR001466">
    <property type="entry name" value="Beta-lactam-related"/>
</dbReference>
<dbReference type="InterPro" id="IPR012338">
    <property type="entry name" value="Beta-lactam/transpept-like"/>
</dbReference>
<dbReference type="EMBL" id="JAAKZZ010000606">
    <property type="protein sequence ID" value="NGO73048.1"/>
    <property type="molecule type" value="Genomic_DNA"/>
</dbReference>
<evidence type="ECO:0000313" key="3">
    <source>
        <dbReference type="EMBL" id="NGO73048.1"/>
    </source>
</evidence>
<name>A0A6G4X6N6_9ACTN</name>
<keyword evidence="1" id="KW-0732">Signal</keyword>
<dbReference type="PANTHER" id="PTHR46825">
    <property type="entry name" value="D-ALANYL-D-ALANINE-CARBOXYPEPTIDASE/ENDOPEPTIDASE AMPH"/>
    <property type="match status" value="1"/>
</dbReference>
<feature type="chain" id="PRO_5026131932" evidence="1">
    <location>
        <begin position="25"/>
        <end position="392"/>
    </location>
</feature>
<proteinExistence type="predicted"/>
<feature type="domain" description="Beta-lactamase-related" evidence="2">
    <location>
        <begin position="47"/>
        <end position="373"/>
    </location>
</feature>
<evidence type="ECO:0000256" key="1">
    <source>
        <dbReference type="SAM" id="SignalP"/>
    </source>
</evidence>
<dbReference type="RefSeq" id="WP_165302721.1">
    <property type="nucleotide sequence ID" value="NZ_JAAKZZ010000606.1"/>
</dbReference>
<dbReference type="Pfam" id="PF00144">
    <property type="entry name" value="Beta-lactamase"/>
    <property type="match status" value="1"/>
</dbReference>
<dbReference type="Gene3D" id="3.40.710.10">
    <property type="entry name" value="DD-peptidase/beta-lactamase superfamily"/>
    <property type="match status" value="1"/>
</dbReference>
<dbReference type="Proteomes" id="UP000477722">
    <property type="component" value="Unassembled WGS sequence"/>
</dbReference>
<dbReference type="PANTHER" id="PTHR46825:SF7">
    <property type="entry name" value="D-ALANYL-D-ALANINE CARBOXYPEPTIDASE"/>
    <property type="match status" value="1"/>
</dbReference>
<organism evidence="3 4">
    <name type="scientific">Streptomyces boncukensis</name>
    <dbReference type="NCBI Taxonomy" id="2711219"/>
    <lineage>
        <taxon>Bacteria</taxon>
        <taxon>Bacillati</taxon>
        <taxon>Actinomycetota</taxon>
        <taxon>Actinomycetes</taxon>
        <taxon>Kitasatosporales</taxon>
        <taxon>Streptomycetaceae</taxon>
        <taxon>Streptomyces</taxon>
    </lineage>
</organism>
<feature type="signal peptide" evidence="1">
    <location>
        <begin position="1"/>
        <end position="24"/>
    </location>
</feature>
<reference evidence="3 4" key="1">
    <citation type="submission" date="2020-02" db="EMBL/GenBank/DDBJ databases">
        <title>Whole-genome analyses of novel actinobacteria.</title>
        <authorList>
            <person name="Sahin N."/>
            <person name="Tatar D."/>
        </authorList>
    </citation>
    <scope>NUCLEOTIDE SEQUENCE [LARGE SCALE GENOMIC DNA]</scope>
    <source>
        <strain evidence="3 4">SB3404</strain>
    </source>
</reference>
<accession>A0A6G4X6N6</accession>
<comment type="caution">
    <text evidence="3">The sequence shown here is derived from an EMBL/GenBank/DDBJ whole genome shotgun (WGS) entry which is preliminary data.</text>
</comment>
<evidence type="ECO:0000259" key="2">
    <source>
        <dbReference type="Pfam" id="PF00144"/>
    </source>
</evidence>
<dbReference type="SUPFAM" id="SSF56601">
    <property type="entry name" value="beta-lactamase/transpeptidase-like"/>
    <property type="match status" value="1"/>
</dbReference>
<dbReference type="AlphaFoldDB" id="A0A6G4X6N6"/>